<dbReference type="InterPro" id="IPR036569">
    <property type="entry name" value="RpiB_LacA_LacB_sf"/>
</dbReference>
<dbReference type="SUPFAM" id="SSF89623">
    <property type="entry name" value="Ribose/Galactose isomerase RpiB/AlsB"/>
    <property type="match status" value="1"/>
</dbReference>
<dbReference type="Pfam" id="PF02502">
    <property type="entry name" value="LacAB_rpiB"/>
    <property type="match status" value="1"/>
</dbReference>
<dbReference type="NCBIfam" id="TIGR00689">
    <property type="entry name" value="rpiB_lacA_lacB"/>
    <property type="match status" value="1"/>
</dbReference>
<dbReference type="EMBL" id="VFIA01000001">
    <property type="protein sequence ID" value="MBC3789583.1"/>
    <property type="molecule type" value="Genomic_DNA"/>
</dbReference>
<reference evidence="3 4" key="1">
    <citation type="submission" date="2019-06" db="EMBL/GenBank/DDBJ databases">
        <title>Spirosoma utsteinense sp. nov. isolated from Antarctic ice-free soils.</title>
        <authorList>
            <person name="Tahon G."/>
        </authorList>
    </citation>
    <scope>NUCLEOTIDE SEQUENCE [LARGE SCALE GENOMIC DNA]</scope>
    <source>
        <strain evidence="3 4">LMG 31447</strain>
    </source>
</reference>
<dbReference type="NCBIfam" id="TIGR01120">
    <property type="entry name" value="rpiB"/>
    <property type="match status" value="1"/>
</dbReference>
<dbReference type="PIRSF" id="PIRSF005384">
    <property type="entry name" value="RpiB_LacA_B"/>
    <property type="match status" value="1"/>
</dbReference>
<dbReference type="NCBIfam" id="NF004051">
    <property type="entry name" value="PRK05571.1"/>
    <property type="match status" value="1"/>
</dbReference>
<dbReference type="InterPro" id="IPR004785">
    <property type="entry name" value="RpiB"/>
</dbReference>
<evidence type="ECO:0000256" key="2">
    <source>
        <dbReference type="ARBA" id="ARBA00023235"/>
    </source>
</evidence>
<dbReference type="PANTHER" id="PTHR30345">
    <property type="entry name" value="RIBOSE-5-PHOSPHATE ISOMERASE B"/>
    <property type="match status" value="1"/>
</dbReference>
<dbReference type="PANTHER" id="PTHR30345:SF0">
    <property type="entry name" value="DNA DAMAGE-REPAIR_TOLERATION PROTEIN DRT102"/>
    <property type="match status" value="1"/>
</dbReference>
<keyword evidence="2 3" id="KW-0413">Isomerase</keyword>
<comment type="similarity">
    <text evidence="1">Belongs to the LacAB/RpiB family.</text>
</comment>
<dbReference type="Proteomes" id="UP000700732">
    <property type="component" value="Unassembled WGS sequence"/>
</dbReference>
<sequence>MPHPIAIGADHAGFAYKEHIKNWLEANGYPVTDFGTYSPDSADYADFAHPVALAVESGQASRGILVCGSGEGVSMTANKHQGIRAALVWQPAVAELTRQHNDANVLCLPERFISLEDALQAVHLFLTTAFEGGRHQRRVDKMMC</sequence>
<name>A0ABR6W0C7_9BACT</name>
<gene>
    <name evidence="3" type="ORF">FH603_63</name>
</gene>
<organism evidence="3 4">
    <name type="scientific">Spirosoma utsteinense</name>
    <dbReference type="NCBI Taxonomy" id="2585773"/>
    <lineage>
        <taxon>Bacteria</taxon>
        <taxon>Pseudomonadati</taxon>
        <taxon>Bacteroidota</taxon>
        <taxon>Cytophagia</taxon>
        <taxon>Cytophagales</taxon>
        <taxon>Cytophagaceae</taxon>
        <taxon>Spirosoma</taxon>
    </lineage>
</organism>
<dbReference type="Gene3D" id="3.40.1400.10">
    <property type="entry name" value="Sugar-phosphate isomerase, RpiB/LacA/LacB"/>
    <property type="match status" value="1"/>
</dbReference>
<protein>
    <submittedName>
        <fullName evidence="3">Ribose 5-phosphate isomerase B</fullName>
    </submittedName>
</protein>
<proteinExistence type="inferred from homology"/>
<dbReference type="InterPro" id="IPR003500">
    <property type="entry name" value="RpiB_LacA_LacB"/>
</dbReference>
<keyword evidence="4" id="KW-1185">Reference proteome</keyword>
<evidence type="ECO:0000313" key="3">
    <source>
        <dbReference type="EMBL" id="MBC3789583.1"/>
    </source>
</evidence>
<accession>A0ABR6W0C7</accession>
<comment type="caution">
    <text evidence="3">The sequence shown here is derived from an EMBL/GenBank/DDBJ whole genome shotgun (WGS) entry which is preliminary data.</text>
</comment>
<evidence type="ECO:0000313" key="4">
    <source>
        <dbReference type="Proteomes" id="UP000700732"/>
    </source>
</evidence>
<dbReference type="GO" id="GO:0016853">
    <property type="term" value="F:isomerase activity"/>
    <property type="evidence" value="ECO:0007669"/>
    <property type="project" value="UniProtKB-KW"/>
</dbReference>
<evidence type="ECO:0000256" key="1">
    <source>
        <dbReference type="ARBA" id="ARBA00008754"/>
    </source>
</evidence>
<dbReference type="RefSeq" id="WP_186734873.1">
    <property type="nucleotide sequence ID" value="NZ_VFIA01000001.1"/>
</dbReference>